<proteinExistence type="predicted"/>
<dbReference type="AlphaFoldDB" id="A0A0C3GEL1"/>
<dbReference type="EMBL" id="KN832973">
    <property type="protein sequence ID" value="KIM90099.1"/>
    <property type="molecule type" value="Genomic_DNA"/>
</dbReference>
<reference evidence="4" key="2">
    <citation type="submission" date="2015-01" db="EMBL/GenBank/DDBJ databases">
        <title>Evolutionary Origins and Diversification of the Mycorrhizal Mutualists.</title>
        <authorList>
            <consortium name="DOE Joint Genome Institute"/>
            <consortium name="Mycorrhizal Genomics Consortium"/>
            <person name="Kohler A."/>
            <person name="Kuo A."/>
            <person name="Nagy L.G."/>
            <person name="Floudas D."/>
            <person name="Copeland A."/>
            <person name="Barry K.W."/>
            <person name="Cichocki N."/>
            <person name="Veneault-Fourrey C."/>
            <person name="LaButti K."/>
            <person name="Lindquist E.A."/>
            <person name="Lipzen A."/>
            <person name="Lundell T."/>
            <person name="Morin E."/>
            <person name="Murat C."/>
            <person name="Riley R."/>
            <person name="Ohm R."/>
            <person name="Sun H."/>
            <person name="Tunlid A."/>
            <person name="Henrissat B."/>
            <person name="Grigoriev I.V."/>
            <person name="Hibbett D.S."/>
            <person name="Martin F."/>
        </authorList>
    </citation>
    <scope>NUCLEOTIDE SEQUENCE [LARGE SCALE GENOMIC DNA]</scope>
    <source>
        <strain evidence="4">F 1598</strain>
    </source>
</reference>
<dbReference type="Proteomes" id="UP000054166">
    <property type="component" value="Unassembled WGS sequence"/>
</dbReference>
<sequence>MSSSLTAARMSYAAAVLGCFTYGIYVVLAGISMYYLLQHRQHTKGQYVLIVYTCAMFTVSTIYFCSAAKWSEIEFVESTVNPALFASSLSSPIAIAKDTASVVSFWLADSLIIYRTYVVWGENLWVIIIPCIMFIGAIGTSIALLVETAIPGAAFGNRLVSDFGTAFWSISVSLNVISTILIAGMLMYHDRKLRRLGFQGSGPYIGIAAVLAESAALVSIFGLIYIPLFAKNMALQYPFSPLFISAASIAPTLIVIRMALGVAVKESRDTNTNMGISPVADSGYSRKRESHILGSRSHRSNTDSTIHSPVQHGFKSVQTLGDDNVDIFPMKEVPYSNPDAV</sequence>
<feature type="transmembrane region" description="Helical" evidence="2">
    <location>
        <begin position="12"/>
        <end position="37"/>
    </location>
</feature>
<feature type="transmembrane region" description="Helical" evidence="2">
    <location>
        <begin position="166"/>
        <end position="188"/>
    </location>
</feature>
<keyword evidence="2" id="KW-0472">Membrane</keyword>
<dbReference type="HOGENOM" id="CLU_044614_0_3_1"/>
<evidence type="ECO:0000313" key="4">
    <source>
        <dbReference type="Proteomes" id="UP000054166"/>
    </source>
</evidence>
<dbReference type="InParanoid" id="A0A0C3GEL1"/>
<feature type="transmembrane region" description="Helical" evidence="2">
    <location>
        <begin position="242"/>
        <end position="264"/>
    </location>
</feature>
<keyword evidence="2" id="KW-0812">Transmembrane</keyword>
<protein>
    <submittedName>
        <fullName evidence="3">Uncharacterized protein</fullName>
    </submittedName>
</protein>
<evidence type="ECO:0000256" key="1">
    <source>
        <dbReference type="SAM" id="MobiDB-lite"/>
    </source>
</evidence>
<feature type="region of interest" description="Disordered" evidence="1">
    <location>
        <begin position="275"/>
        <end position="309"/>
    </location>
</feature>
<feature type="transmembrane region" description="Helical" evidence="2">
    <location>
        <begin position="124"/>
        <end position="146"/>
    </location>
</feature>
<name>A0A0C3GEL1_PILCF</name>
<dbReference type="STRING" id="765440.A0A0C3GEL1"/>
<evidence type="ECO:0000256" key="2">
    <source>
        <dbReference type="SAM" id="Phobius"/>
    </source>
</evidence>
<feature type="transmembrane region" description="Helical" evidence="2">
    <location>
        <begin position="209"/>
        <end position="230"/>
    </location>
</feature>
<gene>
    <name evidence="3" type="ORF">PILCRDRAFT_811814</name>
</gene>
<evidence type="ECO:0000313" key="3">
    <source>
        <dbReference type="EMBL" id="KIM90099.1"/>
    </source>
</evidence>
<organism evidence="3 4">
    <name type="scientific">Piloderma croceum (strain F 1598)</name>
    <dbReference type="NCBI Taxonomy" id="765440"/>
    <lineage>
        <taxon>Eukaryota</taxon>
        <taxon>Fungi</taxon>
        <taxon>Dikarya</taxon>
        <taxon>Basidiomycota</taxon>
        <taxon>Agaricomycotina</taxon>
        <taxon>Agaricomycetes</taxon>
        <taxon>Agaricomycetidae</taxon>
        <taxon>Atheliales</taxon>
        <taxon>Atheliaceae</taxon>
        <taxon>Piloderma</taxon>
    </lineage>
</organism>
<reference evidence="3 4" key="1">
    <citation type="submission" date="2014-04" db="EMBL/GenBank/DDBJ databases">
        <authorList>
            <consortium name="DOE Joint Genome Institute"/>
            <person name="Kuo A."/>
            <person name="Tarkka M."/>
            <person name="Buscot F."/>
            <person name="Kohler A."/>
            <person name="Nagy L.G."/>
            <person name="Floudas D."/>
            <person name="Copeland A."/>
            <person name="Barry K.W."/>
            <person name="Cichocki N."/>
            <person name="Veneault-Fourrey C."/>
            <person name="LaButti K."/>
            <person name="Lindquist E.A."/>
            <person name="Lipzen A."/>
            <person name="Lundell T."/>
            <person name="Morin E."/>
            <person name="Murat C."/>
            <person name="Sun H."/>
            <person name="Tunlid A."/>
            <person name="Henrissat B."/>
            <person name="Grigoriev I.V."/>
            <person name="Hibbett D.S."/>
            <person name="Martin F."/>
            <person name="Nordberg H.P."/>
            <person name="Cantor M.N."/>
            <person name="Hua S.X."/>
        </authorList>
    </citation>
    <scope>NUCLEOTIDE SEQUENCE [LARGE SCALE GENOMIC DNA]</scope>
    <source>
        <strain evidence="3 4">F 1598</strain>
    </source>
</reference>
<keyword evidence="2" id="KW-1133">Transmembrane helix</keyword>
<feature type="transmembrane region" description="Helical" evidence="2">
    <location>
        <begin position="49"/>
        <end position="70"/>
    </location>
</feature>
<dbReference type="OrthoDB" id="2796825at2759"/>
<accession>A0A0C3GEL1</accession>
<keyword evidence="4" id="KW-1185">Reference proteome</keyword>